<dbReference type="STRING" id="1618481.US54_C0037G0006"/>
<protein>
    <submittedName>
        <fullName evidence="1">Uncharacterized protein</fullName>
    </submittedName>
</protein>
<evidence type="ECO:0000313" key="1">
    <source>
        <dbReference type="EMBL" id="KKQ37318.1"/>
    </source>
</evidence>
<sequence length="259" mass="28840">MNGRVELSHYDPNIQEKVHRAIELLSVRLRVRGGLVPEEQSSLIAEDLGIDPDQVLQILLHTQAHAYPEVPEVLRKILSGGLPIFWTNGEIHRGVEGAPFGYAGFQPFKLFNLDINHILPEIYARAVQSGLEMIHGGFDKFAESVLDPIMRAVSSGTGLNHVIVADDNWDNLRRIADIFSCNGLSPALYHVDRAGVMDKRDSTLPIISISDLGYIPIQPALYMLDVDRTVVDTIRLKLDWAHKFADCIGVNAMTNRINS</sequence>
<dbReference type="Proteomes" id="UP000034471">
    <property type="component" value="Unassembled WGS sequence"/>
</dbReference>
<gene>
    <name evidence="1" type="ORF">US54_C0037G0006</name>
</gene>
<organism evidence="1 2">
    <name type="scientific">Candidatus Roizmanbacteria bacterium GW2011_GWA2_37_7</name>
    <dbReference type="NCBI Taxonomy" id="1618481"/>
    <lineage>
        <taxon>Bacteria</taxon>
        <taxon>Candidatus Roizmaniibacteriota</taxon>
    </lineage>
</organism>
<comment type="caution">
    <text evidence="1">The sequence shown here is derived from an EMBL/GenBank/DDBJ whole genome shotgun (WGS) entry which is preliminary data.</text>
</comment>
<proteinExistence type="predicted"/>
<dbReference type="AlphaFoldDB" id="A0A0G0H232"/>
<reference evidence="1 2" key="1">
    <citation type="journal article" date="2015" name="Nature">
        <title>rRNA introns, odd ribosomes, and small enigmatic genomes across a large radiation of phyla.</title>
        <authorList>
            <person name="Brown C.T."/>
            <person name="Hug L.A."/>
            <person name="Thomas B.C."/>
            <person name="Sharon I."/>
            <person name="Castelle C.J."/>
            <person name="Singh A."/>
            <person name="Wilkins M.J."/>
            <person name="Williams K.H."/>
            <person name="Banfield J.F."/>
        </authorList>
    </citation>
    <scope>NUCLEOTIDE SEQUENCE [LARGE SCALE GENOMIC DNA]</scope>
</reference>
<name>A0A0G0H232_9BACT</name>
<dbReference type="EMBL" id="LBTJ01000037">
    <property type="protein sequence ID" value="KKQ37318.1"/>
    <property type="molecule type" value="Genomic_DNA"/>
</dbReference>
<evidence type="ECO:0000313" key="2">
    <source>
        <dbReference type="Proteomes" id="UP000034471"/>
    </source>
</evidence>
<accession>A0A0G0H232</accession>